<feature type="region of interest" description="Disordered" evidence="1">
    <location>
        <begin position="190"/>
        <end position="330"/>
    </location>
</feature>
<dbReference type="PANTHER" id="PTHR15992:SF5">
    <property type="entry name" value="HOLLIDAY JUNCTION RECOGNITION PROTEIN"/>
    <property type="match status" value="1"/>
</dbReference>
<dbReference type="Proteomes" id="UP001220324">
    <property type="component" value="Unassembled WGS sequence"/>
</dbReference>
<keyword evidence="4" id="KW-1185">Reference proteome</keyword>
<evidence type="ECO:0000259" key="2">
    <source>
        <dbReference type="SMART" id="SM00717"/>
    </source>
</evidence>
<dbReference type="PANTHER" id="PTHR15992">
    <property type="entry name" value="HOLLIDAY JUNCTION RECOGNITION PROTEIN"/>
    <property type="match status" value="1"/>
</dbReference>
<dbReference type="EMBL" id="JAQIZZ010000003">
    <property type="protein sequence ID" value="KAJ5547169.1"/>
    <property type="molecule type" value="Genomic_DNA"/>
</dbReference>
<dbReference type="Pfam" id="PF10384">
    <property type="entry name" value="Scm3"/>
    <property type="match status" value="1"/>
</dbReference>
<dbReference type="InterPro" id="IPR009057">
    <property type="entry name" value="Homeodomain-like_sf"/>
</dbReference>
<accession>A0AAD6GIZ8</accession>
<feature type="compositionally biased region" description="Basic and acidic residues" evidence="1">
    <location>
        <begin position="8"/>
        <end position="17"/>
    </location>
</feature>
<sequence length="559" mass="63143">MGGNIIASKDDTMERPAKRQRLSMSSGSPEEVTEEWDLQAARAQNDMRLKSIFEGIFSKYGKDFTDVGDEIDLQTGKIVVDNGHLSGMREEVDIGDERARAWLYEDDLSEDDAEEHGIDERQEPSMQSHSQDEVPCSSGADDQTASAWASTAHHQLAEIDNKPVLESYNAPDPFENDRPLDPVWQAPELPAFFSTPTAETKRKGGPKLPHLEREASPPGSGSLWSVPRRGRPRTEVKPKSTPNKSRFRAKRKYHSSPVAHDWSFAATPDGDESDDPLQEFQPSPSLKSVARNIRGKRMQASARTARLPSPDARLPPRPSPPGQSATEAKDNNKLQNHARKPAESHVAFDASNLHDDYDAHSKSHVFSPTMASENPVKSKRGMTPDDAKLVVRMRHIQKKKWNEIHDLLPHRSRSQIYQWNLFHWTDRRANPPQLSAPWTQSELETLESLKDESGLTWLNITNRLPQRTKAEIEFQMLRLWVGDDAWHGHVARVPERESEQNQEVGKVEQVHETEQIVPSVEEVDSEASVEASPNLLSRVLLWKMSILGYLRISLMTMMT</sequence>
<dbReference type="AlphaFoldDB" id="A0AAD6GIZ8"/>
<dbReference type="SUPFAM" id="SSF46689">
    <property type="entry name" value="Homeodomain-like"/>
    <property type="match status" value="1"/>
</dbReference>
<evidence type="ECO:0000313" key="3">
    <source>
        <dbReference type="EMBL" id="KAJ5547169.1"/>
    </source>
</evidence>
<feature type="compositionally biased region" description="Basic residues" evidence="1">
    <location>
        <begin position="245"/>
        <end position="254"/>
    </location>
</feature>
<dbReference type="GO" id="GO:0005634">
    <property type="term" value="C:nucleus"/>
    <property type="evidence" value="ECO:0007669"/>
    <property type="project" value="InterPro"/>
</dbReference>
<dbReference type="SMART" id="SM00717">
    <property type="entry name" value="SANT"/>
    <property type="match status" value="2"/>
</dbReference>
<gene>
    <name evidence="3" type="ORF">N7494_004754</name>
</gene>
<proteinExistence type="predicted"/>
<dbReference type="InterPro" id="IPR001005">
    <property type="entry name" value="SANT/Myb"/>
</dbReference>
<dbReference type="InterPro" id="IPR018465">
    <property type="entry name" value="Scm3/HJURP"/>
</dbReference>
<organism evidence="3 4">
    <name type="scientific">Penicillium frequentans</name>
    <dbReference type="NCBI Taxonomy" id="3151616"/>
    <lineage>
        <taxon>Eukaryota</taxon>
        <taxon>Fungi</taxon>
        <taxon>Dikarya</taxon>
        <taxon>Ascomycota</taxon>
        <taxon>Pezizomycotina</taxon>
        <taxon>Eurotiomycetes</taxon>
        <taxon>Eurotiomycetidae</taxon>
        <taxon>Eurotiales</taxon>
        <taxon>Aspergillaceae</taxon>
        <taxon>Penicillium</taxon>
    </lineage>
</organism>
<feature type="region of interest" description="Disordered" evidence="1">
    <location>
        <begin position="111"/>
        <end position="153"/>
    </location>
</feature>
<name>A0AAD6GIZ8_9EURO</name>
<feature type="domain" description="Myb-like" evidence="2">
    <location>
        <begin position="378"/>
        <end position="426"/>
    </location>
</feature>
<reference evidence="3 4" key="1">
    <citation type="journal article" date="2023" name="IMA Fungus">
        <title>Comparative genomic study of the Penicillium genus elucidates a diverse pangenome and 15 lateral gene transfer events.</title>
        <authorList>
            <person name="Petersen C."/>
            <person name="Sorensen T."/>
            <person name="Nielsen M.R."/>
            <person name="Sondergaard T.E."/>
            <person name="Sorensen J.L."/>
            <person name="Fitzpatrick D.A."/>
            <person name="Frisvad J.C."/>
            <person name="Nielsen K.L."/>
        </authorList>
    </citation>
    <scope>NUCLEOTIDE SEQUENCE [LARGE SCALE GENOMIC DNA]</scope>
    <source>
        <strain evidence="3 4">IBT 35679</strain>
    </source>
</reference>
<dbReference type="InterPro" id="IPR009072">
    <property type="entry name" value="Histone-fold"/>
</dbReference>
<dbReference type="Gene3D" id="1.10.20.10">
    <property type="entry name" value="Histone, subunit A"/>
    <property type="match status" value="1"/>
</dbReference>
<comment type="caution">
    <text evidence="3">The sequence shown here is derived from an EMBL/GenBank/DDBJ whole genome shotgun (WGS) entry which is preliminary data.</text>
</comment>
<dbReference type="GO" id="GO:0046982">
    <property type="term" value="F:protein heterodimerization activity"/>
    <property type="evidence" value="ECO:0007669"/>
    <property type="project" value="InterPro"/>
</dbReference>
<feature type="domain" description="Myb-like" evidence="2">
    <location>
        <begin position="434"/>
        <end position="482"/>
    </location>
</feature>
<feature type="compositionally biased region" description="Polar residues" evidence="1">
    <location>
        <begin position="140"/>
        <end position="153"/>
    </location>
</feature>
<evidence type="ECO:0000313" key="4">
    <source>
        <dbReference type="Proteomes" id="UP001220324"/>
    </source>
</evidence>
<feature type="region of interest" description="Disordered" evidence="1">
    <location>
        <begin position="1"/>
        <end position="34"/>
    </location>
</feature>
<protein>
    <recommendedName>
        <fullName evidence="2">Myb-like domain-containing protein</fullName>
    </recommendedName>
</protein>
<dbReference type="GO" id="GO:0042393">
    <property type="term" value="F:histone binding"/>
    <property type="evidence" value="ECO:0007669"/>
    <property type="project" value="InterPro"/>
</dbReference>
<evidence type="ECO:0000256" key="1">
    <source>
        <dbReference type="SAM" id="MobiDB-lite"/>
    </source>
</evidence>